<feature type="active site" description="Thioimidate intermediate" evidence="13 14">
    <location>
        <position position="303"/>
    </location>
</feature>
<evidence type="ECO:0000256" key="12">
    <source>
        <dbReference type="ARBA" id="ARBA00048028"/>
    </source>
</evidence>
<sequence>MEIREALTFDDVLLVPAASSVLPSTADTKTFVTKNIQLNIPLMSSAMDTVTEARMAIAMAQAGGVGVIHKNLNAEQQSIEVRRVKRFESGIVYNPVTLTADQTIADAKALCAQYNFTGFPVIDESRRVVGIVTNRDMRFATSDDTPVSQVMTSSDLAILQEPADRDEAISLMKARRIEKLLVTDAKGHLTGLLTLKDTEQAVLNPSACKDSLGRLRVAAATSVGDSGFERSEQLVDAGVDIIVIDTAHGHSQGVIDAVARAKKEFGDKVQIIAGNVATGEATKALIGAGADAVKVGIGPGSICTTRMVAGVGVPQLTAIMDCSTAAGDVPVIADGGIKFSGDFAKAIAAGASVAMVGSMIAGTDESPGEVILYQGRSFKSYRGMGSLGAMARGSADRYFQKDAASDKLVPEGIEGQVPYKGPVGTVLHQMVGGLRAAMGYTGCATVPEMNKNCNFTKITGAGLKESHVHDVQITRESPNYRIG</sequence>
<feature type="domain" description="CBS" evidence="21">
    <location>
        <begin position="151"/>
        <end position="211"/>
    </location>
</feature>
<dbReference type="UniPathway" id="UPA00601">
    <property type="reaction ID" value="UER00295"/>
</dbReference>
<evidence type="ECO:0000259" key="21">
    <source>
        <dbReference type="PROSITE" id="PS51371"/>
    </source>
</evidence>
<feature type="binding site" evidence="13">
    <location>
        <position position="467"/>
    </location>
    <ligand>
        <name>K(+)</name>
        <dbReference type="ChEBI" id="CHEBI:29103"/>
        <note>ligand shared between two tetrameric partners</note>
    </ligand>
</feature>
<dbReference type="SMART" id="SM01240">
    <property type="entry name" value="IMPDH"/>
    <property type="match status" value="1"/>
</dbReference>
<keyword evidence="11 18" id="KW-0129">CBS domain</keyword>
<dbReference type="SUPFAM" id="SSF54631">
    <property type="entry name" value="CBS-domain pair"/>
    <property type="match status" value="1"/>
</dbReference>
<dbReference type="GO" id="GO:0046872">
    <property type="term" value="F:metal ion binding"/>
    <property type="evidence" value="ECO:0007669"/>
    <property type="project" value="UniProtKB-UniRule"/>
</dbReference>
<evidence type="ECO:0000256" key="11">
    <source>
        <dbReference type="ARBA" id="ARBA00023122"/>
    </source>
</evidence>
<dbReference type="RefSeq" id="WP_090058656.1">
    <property type="nucleotide sequence ID" value="NZ_FORH01000001.1"/>
</dbReference>
<feature type="binding site" evidence="13 15">
    <location>
        <begin position="381"/>
        <end position="385"/>
    </location>
    <ligand>
        <name>IMP</name>
        <dbReference type="ChEBI" id="CHEBI:58053"/>
    </ligand>
</feature>
<dbReference type="STRING" id="588602.SAMN04487991_1108"/>
<dbReference type="SMART" id="SM00116">
    <property type="entry name" value="CBS"/>
    <property type="match status" value="2"/>
</dbReference>
<feature type="binding site" evidence="13 16">
    <location>
        <begin position="296"/>
        <end position="298"/>
    </location>
    <ligand>
        <name>NAD(+)</name>
        <dbReference type="ChEBI" id="CHEBI:57540"/>
    </ligand>
</feature>
<comment type="subunit">
    <text evidence="3 13">Homotetramer.</text>
</comment>
<dbReference type="GO" id="GO:0000166">
    <property type="term" value="F:nucleotide binding"/>
    <property type="evidence" value="ECO:0007669"/>
    <property type="project" value="UniProtKB-UniRule"/>
</dbReference>
<evidence type="ECO:0000256" key="10">
    <source>
        <dbReference type="ARBA" id="ARBA00023027"/>
    </source>
</evidence>
<dbReference type="NCBIfam" id="TIGR01302">
    <property type="entry name" value="IMP_dehydrog"/>
    <property type="match status" value="1"/>
</dbReference>
<evidence type="ECO:0000256" key="4">
    <source>
        <dbReference type="ARBA" id="ARBA00022723"/>
    </source>
</evidence>
<keyword evidence="6 13" id="KW-0332">GMP biosynthesis</keyword>
<dbReference type="Pfam" id="PF00571">
    <property type="entry name" value="CBS"/>
    <property type="match status" value="2"/>
</dbReference>
<dbReference type="CDD" id="cd04601">
    <property type="entry name" value="CBS_pair_IMPDH"/>
    <property type="match status" value="1"/>
</dbReference>
<dbReference type="PANTHER" id="PTHR11911:SF111">
    <property type="entry name" value="INOSINE-5'-MONOPHOSPHATE DEHYDROGENASE"/>
    <property type="match status" value="1"/>
</dbReference>
<evidence type="ECO:0000256" key="13">
    <source>
        <dbReference type="HAMAP-Rule" id="MF_01964"/>
    </source>
</evidence>
<name>A0A1I3LQG6_9RHOB</name>
<comment type="activity regulation">
    <text evidence="13">Mycophenolic acid (MPA) is a non-competitive inhibitor that prevents formation of the closed enzyme conformation by binding to the same site as the amobile flap. In contrast, mizoribine monophosphate (MZP) is a competitive inhibitor that induces the closed conformation. MPA is a potent inhibitor of mammalian IMPDHs but a poor inhibitor of the bacterial enzymes. MZP is a more potent inhibitor of bacterial IMPDH.</text>
</comment>
<comment type="cofactor">
    <cofactor evidence="1 13">
        <name>K(+)</name>
        <dbReference type="ChEBI" id="CHEBI:29103"/>
    </cofactor>
</comment>
<dbReference type="InterPro" id="IPR015875">
    <property type="entry name" value="IMP_DH/GMP_Rdtase_CS"/>
</dbReference>
<dbReference type="FunFam" id="3.20.20.70:FF:000003">
    <property type="entry name" value="GMP reductase"/>
    <property type="match status" value="1"/>
</dbReference>
<dbReference type="HAMAP" id="MF_01964">
    <property type="entry name" value="IMPDH"/>
    <property type="match status" value="1"/>
</dbReference>
<dbReference type="PROSITE" id="PS00487">
    <property type="entry name" value="IMP_DH_GMP_RED"/>
    <property type="match status" value="1"/>
</dbReference>
<feature type="binding site" evidence="13">
    <location>
        <position position="245"/>
    </location>
    <ligand>
        <name>NAD(+)</name>
        <dbReference type="ChEBI" id="CHEBI:57540"/>
    </ligand>
</feature>
<feature type="binding site" evidence="16">
    <location>
        <begin position="245"/>
        <end position="247"/>
    </location>
    <ligand>
        <name>NAD(+)</name>
        <dbReference type="ChEBI" id="CHEBI:57540"/>
    </ligand>
</feature>
<feature type="binding site" description="in other chain" evidence="13 17">
    <location>
        <position position="300"/>
    </location>
    <ligand>
        <name>K(+)</name>
        <dbReference type="ChEBI" id="CHEBI:29103"/>
        <note>ligand shared between two tetrameric partners</note>
    </ligand>
</feature>
<feature type="domain" description="CBS" evidence="21">
    <location>
        <begin position="91"/>
        <end position="147"/>
    </location>
</feature>
<feature type="binding site" description="in other chain" evidence="13 17">
    <location>
        <position position="303"/>
    </location>
    <ligand>
        <name>K(+)</name>
        <dbReference type="ChEBI" id="CHEBI:29103"/>
        <note>ligand shared between two tetrameric partners</note>
    </ligand>
</feature>
<feature type="binding site" evidence="13 15">
    <location>
        <begin position="334"/>
        <end position="336"/>
    </location>
    <ligand>
        <name>IMP</name>
        <dbReference type="ChEBI" id="CHEBI:58053"/>
    </ligand>
</feature>
<keyword evidence="8 13" id="KW-0630">Potassium</keyword>
<keyword evidence="23" id="KW-1185">Reference proteome</keyword>
<evidence type="ECO:0000256" key="6">
    <source>
        <dbReference type="ARBA" id="ARBA00022749"/>
    </source>
</evidence>
<dbReference type="Pfam" id="PF00478">
    <property type="entry name" value="IMPDH"/>
    <property type="match status" value="1"/>
</dbReference>
<comment type="similarity">
    <text evidence="2 13 19">Belongs to the IMPDH/GMPR family.</text>
</comment>
<reference evidence="23" key="1">
    <citation type="submission" date="2016-10" db="EMBL/GenBank/DDBJ databases">
        <authorList>
            <person name="Varghese N."/>
            <person name="Submissions S."/>
        </authorList>
    </citation>
    <scope>NUCLEOTIDE SEQUENCE [LARGE SCALE GENOMIC DNA]</scope>
    <source>
        <strain evidence="23">DSM 26471</strain>
    </source>
</reference>
<dbReference type="GO" id="GO:0006183">
    <property type="term" value="P:GTP biosynthetic process"/>
    <property type="evidence" value="ECO:0007669"/>
    <property type="project" value="TreeGrafter"/>
</dbReference>
<keyword evidence="7 13" id="KW-0658">Purine biosynthesis</keyword>
<keyword evidence="5" id="KW-0677">Repeat</keyword>
<feature type="binding site" evidence="13 15">
    <location>
        <position position="301"/>
    </location>
    <ligand>
        <name>IMP</name>
        <dbReference type="ChEBI" id="CHEBI:58053"/>
    </ligand>
</feature>
<organism evidence="22 23">
    <name type="scientific">Celeribacter neptunius</name>
    <dbReference type="NCBI Taxonomy" id="588602"/>
    <lineage>
        <taxon>Bacteria</taxon>
        <taxon>Pseudomonadati</taxon>
        <taxon>Pseudomonadota</taxon>
        <taxon>Alphaproteobacteria</taxon>
        <taxon>Rhodobacterales</taxon>
        <taxon>Roseobacteraceae</taxon>
        <taxon>Celeribacter</taxon>
    </lineage>
</organism>
<accession>A0A1I3LQG6</accession>
<evidence type="ECO:0000256" key="2">
    <source>
        <dbReference type="ARBA" id="ARBA00005502"/>
    </source>
</evidence>
<evidence type="ECO:0000256" key="3">
    <source>
        <dbReference type="ARBA" id="ARBA00011881"/>
    </source>
</evidence>
<keyword evidence="9 13" id="KW-0560">Oxidoreductase</keyword>
<dbReference type="GO" id="GO:0003938">
    <property type="term" value="F:IMP dehydrogenase activity"/>
    <property type="evidence" value="ECO:0007669"/>
    <property type="project" value="UniProtKB-UniRule"/>
</dbReference>
<feature type="binding site" evidence="13">
    <location>
        <position position="466"/>
    </location>
    <ligand>
        <name>K(+)</name>
        <dbReference type="ChEBI" id="CHEBI:29103"/>
        <note>ligand shared between two tetrameric partners</note>
    </ligand>
</feature>
<dbReference type="EC" id="1.1.1.205" evidence="13 20"/>
<comment type="pathway">
    <text evidence="13 20">Purine metabolism; XMP biosynthesis via de novo pathway; XMP from IMP: step 1/1.</text>
</comment>
<dbReference type="InterPro" id="IPR005990">
    <property type="entry name" value="IMP_DH"/>
</dbReference>
<dbReference type="CDD" id="cd00381">
    <property type="entry name" value="IMPDH"/>
    <property type="match status" value="1"/>
</dbReference>
<evidence type="ECO:0000256" key="7">
    <source>
        <dbReference type="ARBA" id="ARBA00022755"/>
    </source>
</evidence>
<dbReference type="AlphaFoldDB" id="A0A1I3LQG6"/>
<dbReference type="GO" id="GO:0006177">
    <property type="term" value="P:GMP biosynthetic process"/>
    <property type="evidence" value="ECO:0007669"/>
    <property type="project" value="UniProtKB-UniRule"/>
</dbReference>
<protein>
    <recommendedName>
        <fullName evidence="13 20">Inosine-5'-monophosphate dehydrogenase</fullName>
        <shortName evidence="13">IMP dehydrogenase</shortName>
        <shortName evidence="13">IMPD</shortName>
        <shortName evidence="13">IMPDH</shortName>
        <ecNumber evidence="13 20">1.1.1.205</ecNumber>
    </recommendedName>
</protein>
<evidence type="ECO:0000256" key="18">
    <source>
        <dbReference type="PROSITE-ProRule" id="PRU00703"/>
    </source>
</evidence>
<comment type="function">
    <text evidence="13">Catalyzes the conversion of inosine 5'-phosphate (IMP) to xanthosine 5'-phosphate (XMP), the first committed and rate-limiting step in the de novo synthesis of guanine nucleotides, and therefore plays an important role in the regulation of cell growth.</text>
</comment>
<feature type="binding site" description="in other chain" evidence="13 17">
    <location>
        <position position="298"/>
    </location>
    <ligand>
        <name>K(+)</name>
        <dbReference type="ChEBI" id="CHEBI:29103"/>
        <note>ligand shared between two tetrameric partners</note>
    </ligand>
</feature>
<dbReference type="InterPro" id="IPR046342">
    <property type="entry name" value="CBS_dom_sf"/>
</dbReference>
<dbReference type="EMBL" id="FORH01000001">
    <property type="protein sequence ID" value="SFI86790.1"/>
    <property type="molecule type" value="Genomic_DNA"/>
</dbReference>
<evidence type="ECO:0000256" key="1">
    <source>
        <dbReference type="ARBA" id="ARBA00001958"/>
    </source>
</evidence>
<feature type="binding site" evidence="13">
    <location>
        <position position="465"/>
    </location>
    <ligand>
        <name>K(+)</name>
        <dbReference type="ChEBI" id="CHEBI:29103"/>
        <note>ligand shared between two tetrameric partners</note>
    </ligand>
</feature>
<feature type="binding site" evidence="13 15">
    <location>
        <position position="411"/>
    </location>
    <ligand>
        <name>IMP</name>
        <dbReference type="ChEBI" id="CHEBI:58053"/>
    </ligand>
</feature>
<comment type="catalytic activity">
    <reaction evidence="12 13 20">
        <text>IMP + NAD(+) + H2O = XMP + NADH + H(+)</text>
        <dbReference type="Rhea" id="RHEA:11708"/>
        <dbReference type="ChEBI" id="CHEBI:15377"/>
        <dbReference type="ChEBI" id="CHEBI:15378"/>
        <dbReference type="ChEBI" id="CHEBI:57464"/>
        <dbReference type="ChEBI" id="CHEBI:57540"/>
        <dbReference type="ChEBI" id="CHEBI:57945"/>
        <dbReference type="ChEBI" id="CHEBI:58053"/>
        <dbReference type="EC" id="1.1.1.205"/>
    </reaction>
</comment>
<dbReference type="PROSITE" id="PS51371">
    <property type="entry name" value="CBS"/>
    <property type="match status" value="2"/>
</dbReference>
<evidence type="ECO:0000256" key="16">
    <source>
        <dbReference type="PIRSR" id="PIRSR000130-3"/>
    </source>
</evidence>
<evidence type="ECO:0000256" key="9">
    <source>
        <dbReference type="ARBA" id="ARBA00023002"/>
    </source>
</evidence>
<feature type="binding site" evidence="13 15">
    <location>
        <begin position="357"/>
        <end position="358"/>
    </location>
    <ligand>
        <name>IMP</name>
        <dbReference type="ChEBI" id="CHEBI:58053"/>
    </ligand>
</feature>
<evidence type="ECO:0000256" key="15">
    <source>
        <dbReference type="PIRSR" id="PIRSR000130-2"/>
    </source>
</evidence>
<dbReference type="Gene3D" id="3.20.20.70">
    <property type="entry name" value="Aldolase class I"/>
    <property type="match status" value="1"/>
</dbReference>
<evidence type="ECO:0000256" key="19">
    <source>
        <dbReference type="RuleBase" id="RU003927"/>
    </source>
</evidence>
<feature type="active site" description="Proton acceptor" evidence="13 14">
    <location>
        <position position="397"/>
    </location>
</feature>
<dbReference type="InterPro" id="IPR001093">
    <property type="entry name" value="IMP_DH_GMPRt"/>
</dbReference>
<evidence type="ECO:0000256" key="8">
    <source>
        <dbReference type="ARBA" id="ARBA00022958"/>
    </source>
</evidence>
<dbReference type="Proteomes" id="UP000199630">
    <property type="component" value="Unassembled WGS sequence"/>
</dbReference>
<evidence type="ECO:0000313" key="22">
    <source>
        <dbReference type="EMBL" id="SFI86790.1"/>
    </source>
</evidence>
<comment type="caution">
    <text evidence="13">Lacks conserved residue(s) required for the propagation of feature annotation.</text>
</comment>
<evidence type="ECO:0000256" key="17">
    <source>
        <dbReference type="PIRSR" id="PIRSR000130-4"/>
    </source>
</evidence>
<dbReference type="InterPro" id="IPR013785">
    <property type="entry name" value="Aldolase_TIM"/>
</dbReference>
<dbReference type="SUPFAM" id="SSF51412">
    <property type="entry name" value="Inosine monophosphate dehydrogenase (IMPDH)"/>
    <property type="match status" value="1"/>
</dbReference>
<dbReference type="PIRSF" id="PIRSF000130">
    <property type="entry name" value="IMPDH"/>
    <property type="match status" value="1"/>
</dbReference>
<proteinExistence type="inferred from homology"/>
<dbReference type="InterPro" id="IPR000644">
    <property type="entry name" value="CBS_dom"/>
</dbReference>
<evidence type="ECO:0000256" key="14">
    <source>
        <dbReference type="PIRSR" id="PIRSR000130-1"/>
    </source>
</evidence>
<evidence type="ECO:0000256" key="5">
    <source>
        <dbReference type="ARBA" id="ARBA00022737"/>
    </source>
</evidence>
<dbReference type="PANTHER" id="PTHR11911">
    <property type="entry name" value="INOSINE-5-MONOPHOSPHATE DEHYDROGENASE RELATED"/>
    <property type="match status" value="1"/>
</dbReference>
<dbReference type="OrthoDB" id="9805398at2"/>
<gene>
    <name evidence="13" type="primary">guaB</name>
    <name evidence="22" type="ORF">SAMN04487991_1108</name>
</gene>
<keyword evidence="4 13" id="KW-0479">Metal-binding</keyword>
<evidence type="ECO:0000313" key="23">
    <source>
        <dbReference type="Proteomes" id="UP000199630"/>
    </source>
</evidence>
<evidence type="ECO:0000256" key="20">
    <source>
        <dbReference type="RuleBase" id="RU003928"/>
    </source>
</evidence>
<keyword evidence="10 13" id="KW-0520">NAD</keyword>